<gene>
    <name evidence="2" type="ORF">ACHE_80104S</name>
</gene>
<evidence type="ECO:0000256" key="1">
    <source>
        <dbReference type="SAM" id="MobiDB-lite"/>
    </source>
</evidence>
<dbReference type="AlphaFoldDB" id="A0A7R7VWQ7"/>
<dbReference type="RefSeq" id="XP_043140717.1">
    <property type="nucleotide sequence ID" value="XM_043283438.1"/>
</dbReference>
<organism evidence="2 3">
    <name type="scientific">Aspergillus chevalieri</name>
    <name type="common">Eurotium chevalieri</name>
    <dbReference type="NCBI Taxonomy" id="182096"/>
    <lineage>
        <taxon>Eukaryota</taxon>
        <taxon>Fungi</taxon>
        <taxon>Dikarya</taxon>
        <taxon>Ascomycota</taxon>
        <taxon>Pezizomycotina</taxon>
        <taxon>Eurotiomycetes</taxon>
        <taxon>Eurotiomycetidae</taxon>
        <taxon>Eurotiales</taxon>
        <taxon>Aspergillaceae</taxon>
        <taxon>Aspergillus</taxon>
        <taxon>Aspergillus subgen. Aspergillus</taxon>
    </lineage>
</organism>
<accession>A0A7R7VWQ7</accession>
<proteinExistence type="predicted"/>
<reference evidence="2" key="2">
    <citation type="submission" date="2021-02" db="EMBL/GenBank/DDBJ databases">
        <title>Aspergillus chevalieri M1 genome sequence.</title>
        <authorList>
            <person name="Kadooka C."/>
            <person name="Mori K."/>
            <person name="Futagami T."/>
        </authorList>
    </citation>
    <scope>NUCLEOTIDE SEQUENCE</scope>
    <source>
        <strain evidence="2">M1</strain>
    </source>
</reference>
<sequence>MRVMGLLGACGLATAFSLYRLVLVLKEGSTPDQTILFMCHFVRVCLHLCPSSEQDLTLARNAEGGVGLICACLPVLNSLLAHYQRSYLSQKYYTQSSDAQLGYRKSGNNSRSASRWEPPTPFNDQIHLISFVGTPYATRSAHTEDGIRKTVALEQTVDSAGSADSASADGASR</sequence>
<dbReference type="GeneID" id="66986553"/>
<dbReference type="EMBL" id="AP024423">
    <property type="protein sequence ID" value="BCR92204.1"/>
    <property type="molecule type" value="Genomic_DNA"/>
</dbReference>
<dbReference type="Proteomes" id="UP000637239">
    <property type="component" value="Chromosome 8"/>
</dbReference>
<reference evidence="2" key="1">
    <citation type="submission" date="2021-01" db="EMBL/GenBank/DDBJ databases">
        <authorList>
            <consortium name="Aspergillus chevalieri M1 genome sequencing consortium"/>
            <person name="Kazuki M."/>
            <person name="Futagami T."/>
        </authorList>
    </citation>
    <scope>NUCLEOTIDE SEQUENCE</scope>
    <source>
        <strain evidence="2">M1</strain>
    </source>
</reference>
<name>A0A7R7VWQ7_ASPCH</name>
<keyword evidence="3" id="KW-1185">Reference proteome</keyword>
<evidence type="ECO:0000313" key="3">
    <source>
        <dbReference type="Proteomes" id="UP000637239"/>
    </source>
</evidence>
<feature type="region of interest" description="Disordered" evidence="1">
    <location>
        <begin position="101"/>
        <end position="121"/>
    </location>
</feature>
<protein>
    <submittedName>
        <fullName evidence="2">Uncharacterized protein</fullName>
    </submittedName>
</protein>
<dbReference type="KEGG" id="ache:ACHE_80104S"/>
<evidence type="ECO:0000313" key="2">
    <source>
        <dbReference type="EMBL" id="BCR92204.1"/>
    </source>
</evidence>